<dbReference type="Pfam" id="PF13426">
    <property type="entry name" value="PAS_9"/>
    <property type="match status" value="1"/>
</dbReference>
<dbReference type="InterPro" id="IPR013655">
    <property type="entry name" value="PAS_fold_3"/>
</dbReference>
<dbReference type="Gene3D" id="3.40.50.2300">
    <property type="match status" value="1"/>
</dbReference>
<dbReference type="InterPro" id="IPR003594">
    <property type="entry name" value="HATPase_dom"/>
</dbReference>
<dbReference type="SUPFAM" id="SSF52172">
    <property type="entry name" value="CheY-like"/>
    <property type="match status" value="1"/>
</dbReference>
<keyword evidence="4" id="KW-0808">Transferase</keyword>
<keyword evidence="8" id="KW-0902">Two-component regulatory system</keyword>
<dbReference type="PANTHER" id="PTHR43065">
    <property type="entry name" value="SENSOR HISTIDINE KINASE"/>
    <property type="match status" value="1"/>
</dbReference>
<name>A0AAU8J7Q6_9CYAN</name>
<dbReference type="PRINTS" id="PR00344">
    <property type="entry name" value="BCTRLSENSOR"/>
</dbReference>
<dbReference type="SMART" id="SM00086">
    <property type="entry name" value="PAC"/>
    <property type="match status" value="2"/>
</dbReference>
<dbReference type="NCBIfam" id="TIGR00229">
    <property type="entry name" value="sensory_box"/>
    <property type="match status" value="2"/>
</dbReference>
<dbReference type="InterPro" id="IPR001789">
    <property type="entry name" value="Sig_transdc_resp-reg_receiver"/>
</dbReference>
<keyword evidence="3" id="KW-0597">Phosphoprotein</keyword>
<organism evidence="14">
    <name type="scientific">Planktothricoides raciborskii GIHE-MW2</name>
    <dbReference type="NCBI Taxonomy" id="2792601"/>
    <lineage>
        <taxon>Bacteria</taxon>
        <taxon>Bacillati</taxon>
        <taxon>Cyanobacteriota</taxon>
        <taxon>Cyanophyceae</taxon>
        <taxon>Oscillatoriophycideae</taxon>
        <taxon>Oscillatoriales</taxon>
        <taxon>Oscillatoriaceae</taxon>
        <taxon>Planktothricoides</taxon>
    </lineage>
</organism>
<keyword evidence="6" id="KW-0418">Kinase</keyword>
<dbReference type="PROSITE" id="PS50112">
    <property type="entry name" value="PAS"/>
    <property type="match status" value="3"/>
</dbReference>
<dbReference type="InterPro" id="IPR011006">
    <property type="entry name" value="CheY-like_superfamily"/>
</dbReference>
<evidence type="ECO:0000259" key="10">
    <source>
        <dbReference type="PROSITE" id="PS50109"/>
    </source>
</evidence>
<dbReference type="EC" id="2.7.13.3" evidence="2"/>
<dbReference type="AlphaFoldDB" id="A0AAU8J7Q6"/>
<dbReference type="InterPro" id="IPR001610">
    <property type="entry name" value="PAC"/>
</dbReference>
<dbReference type="InterPro" id="IPR036890">
    <property type="entry name" value="HATPase_C_sf"/>
</dbReference>
<keyword evidence="5" id="KW-0547">Nucleotide-binding</keyword>
<protein>
    <recommendedName>
        <fullName evidence="2">histidine kinase</fullName>
        <ecNumber evidence="2">2.7.13.3</ecNumber>
    </recommendedName>
</protein>
<evidence type="ECO:0000256" key="9">
    <source>
        <dbReference type="PROSITE-ProRule" id="PRU00169"/>
    </source>
</evidence>
<evidence type="ECO:0000256" key="4">
    <source>
        <dbReference type="ARBA" id="ARBA00022679"/>
    </source>
</evidence>
<dbReference type="EMBL" id="CP159837">
    <property type="protein sequence ID" value="XCM34603.1"/>
    <property type="molecule type" value="Genomic_DNA"/>
</dbReference>
<dbReference type="InterPro" id="IPR013656">
    <property type="entry name" value="PAS_4"/>
</dbReference>
<dbReference type="RefSeq" id="WP_354634644.1">
    <property type="nucleotide sequence ID" value="NZ_CP159837.1"/>
</dbReference>
<evidence type="ECO:0000259" key="11">
    <source>
        <dbReference type="PROSITE" id="PS50110"/>
    </source>
</evidence>
<sequence>MMNEKFNTNYHQALEHWLDALADQGVFTTDPNLNIISWNHWLEIHSGLSASETIGRNLFEVYPTLVKKGIERFYRQALNGQVVMLSQRLHRYLLPMSTSAVQHQLSYMQQSARIGPLISESKIVGTITVIHDVTERVIRETQLQDQIEELERTDAVLRSTQAKLQHLLASSPAILYTCQENNTDQITLHMTFISDNVLEQLGYQPNQFINQPNFYFEHIHPDDTELVLPKILHLGKTGHQIIEHRFLHADCSYRWLRNEMKVIDSLDGNIEQVVGAMYDITDRKEAEAQIEEQAALIGIAKDAIMVKDLEDRILFWNPSAEKLYGWKASEIIGEYANKKLSSQIYDNYYKLAKKNTIENGEWQGELHKINKNGMEIIVSSSWTLVRDSKNYPKSILTVDTDITEKKLLEAQFLRVQRMESIGTLASGIAHDLNNILSPILAAVHLLKMDLPEEKRDQILTMLENNTIRGADLVKQVLSFAKGLEGERTIIQVRHIVEEVRLIADETFPKTITVVTNVPRELWLIYGDPTQLHQILMNLCVNARDAMPNGGTLKIYGENVWIDENYAKLNLDSLVGAYICITVKDTGTGIHPDHLNKIFEPFFTTKEISRGTGLGLSTVMGIVKSHGGFIQVASQLGEGTQFKIYLPAAPENHAETIPEIDFPQGQGELILLVDDELVILEISQTILETNNYRVITAKNGIEALARYTQYGEQINLVLLNMMMPGMDGKTTLKYLRSISPHLKVIGVSGWPSHFEDDMAVKQELVGFLSKPYTSQELLKILDKALHSPSDISS</sequence>
<feature type="domain" description="Histidine kinase" evidence="10">
    <location>
        <begin position="427"/>
        <end position="649"/>
    </location>
</feature>
<dbReference type="Pfam" id="PF00512">
    <property type="entry name" value="HisKA"/>
    <property type="match status" value="1"/>
</dbReference>
<dbReference type="GO" id="GO:0000155">
    <property type="term" value="F:phosphorelay sensor kinase activity"/>
    <property type="evidence" value="ECO:0007669"/>
    <property type="project" value="InterPro"/>
</dbReference>
<dbReference type="Pfam" id="PF00072">
    <property type="entry name" value="Response_reg"/>
    <property type="match status" value="1"/>
</dbReference>
<dbReference type="SUPFAM" id="SSF55874">
    <property type="entry name" value="ATPase domain of HSP90 chaperone/DNA topoisomerase II/histidine kinase"/>
    <property type="match status" value="1"/>
</dbReference>
<comment type="caution">
    <text evidence="9">Lacks conserved residue(s) required for the propagation of feature annotation.</text>
</comment>
<dbReference type="PROSITE" id="PS50113">
    <property type="entry name" value="PAC"/>
    <property type="match status" value="2"/>
</dbReference>
<evidence type="ECO:0000256" key="3">
    <source>
        <dbReference type="ARBA" id="ARBA00022553"/>
    </source>
</evidence>
<comment type="catalytic activity">
    <reaction evidence="1">
        <text>ATP + protein L-histidine = ADP + protein N-phospho-L-histidine.</text>
        <dbReference type="EC" id="2.7.13.3"/>
    </reaction>
</comment>
<feature type="domain" description="PAC" evidence="13">
    <location>
        <begin position="362"/>
        <end position="414"/>
    </location>
</feature>
<feature type="domain" description="PAS" evidence="12">
    <location>
        <begin position="10"/>
        <end position="81"/>
    </location>
</feature>
<accession>A0AAU8J7Q6</accession>
<dbReference type="PANTHER" id="PTHR43065:SF46">
    <property type="entry name" value="C4-DICARBOXYLATE TRANSPORT SENSOR PROTEIN DCTB"/>
    <property type="match status" value="1"/>
</dbReference>
<dbReference type="SMART" id="SM00091">
    <property type="entry name" value="PAS"/>
    <property type="match status" value="3"/>
</dbReference>
<dbReference type="SMART" id="SM00387">
    <property type="entry name" value="HATPase_c"/>
    <property type="match status" value="1"/>
</dbReference>
<reference evidence="14" key="1">
    <citation type="submission" date="2024-07" db="EMBL/GenBank/DDBJ databases">
        <authorList>
            <person name="Kim Y.J."/>
            <person name="Jeong J.Y."/>
        </authorList>
    </citation>
    <scope>NUCLEOTIDE SEQUENCE</scope>
    <source>
        <strain evidence="14">GIHE-MW2</strain>
    </source>
</reference>
<feature type="domain" description="PAS" evidence="12">
    <location>
        <begin position="160"/>
        <end position="227"/>
    </location>
</feature>
<evidence type="ECO:0000256" key="8">
    <source>
        <dbReference type="ARBA" id="ARBA00023012"/>
    </source>
</evidence>
<dbReference type="CDD" id="cd00082">
    <property type="entry name" value="HisKA"/>
    <property type="match status" value="1"/>
</dbReference>
<dbReference type="Gene3D" id="3.30.450.20">
    <property type="entry name" value="PAS domain"/>
    <property type="match status" value="3"/>
</dbReference>
<dbReference type="PROSITE" id="PS50110">
    <property type="entry name" value="RESPONSE_REGULATORY"/>
    <property type="match status" value="1"/>
</dbReference>
<dbReference type="Pfam" id="PF08448">
    <property type="entry name" value="PAS_4"/>
    <property type="match status" value="1"/>
</dbReference>
<dbReference type="Gene3D" id="1.10.287.130">
    <property type="match status" value="1"/>
</dbReference>
<dbReference type="Pfam" id="PF08447">
    <property type="entry name" value="PAS_3"/>
    <property type="match status" value="1"/>
</dbReference>
<dbReference type="InterPro" id="IPR000700">
    <property type="entry name" value="PAS-assoc_C"/>
</dbReference>
<feature type="domain" description="Response regulatory" evidence="11">
    <location>
        <begin position="668"/>
        <end position="784"/>
    </location>
</feature>
<evidence type="ECO:0000259" key="12">
    <source>
        <dbReference type="PROSITE" id="PS50112"/>
    </source>
</evidence>
<evidence type="ECO:0000256" key="6">
    <source>
        <dbReference type="ARBA" id="ARBA00022777"/>
    </source>
</evidence>
<dbReference type="CDD" id="cd00130">
    <property type="entry name" value="PAS"/>
    <property type="match status" value="3"/>
</dbReference>
<dbReference type="SUPFAM" id="SSF55785">
    <property type="entry name" value="PYP-like sensor domain (PAS domain)"/>
    <property type="match status" value="3"/>
</dbReference>
<dbReference type="SUPFAM" id="SSF47384">
    <property type="entry name" value="Homodimeric domain of signal transducing histidine kinase"/>
    <property type="match status" value="1"/>
</dbReference>
<dbReference type="Gene3D" id="3.30.565.10">
    <property type="entry name" value="Histidine kinase-like ATPase, C-terminal domain"/>
    <property type="match status" value="1"/>
</dbReference>
<feature type="domain" description="PAS" evidence="12">
    <location>
        <begin position="289"/>
        <end position="334"/>
    </location>
</feature>
<evidence type="ECO:0000259" key="13">
    <source>
        <dbReference type="PROSITE" id="PS50113"/>
    </source>
</evidence>
<dbReference type="Pfam" id="PF02518">
    <property type="entry name" value="HATPase_c"/>
    <property type="match status" value="1"/>
</dbReference>
<dbReference type="InterPro" id="IPR000014">
    <property type="entry name" value="PAS"/>
</dbReference>
<dbReference type="InterPro" id="IPR036097">
    <property type="entry name" value="HisK_dim/P_sf"/>
</dbReference>
<evidence type="ECO:0000256" key="2">
    <source>
        <dbReference type="ARBA" id="ARBA00012438"/>
    </source>
</evidence>
<evidence type="ECO:0000313" key="14">
    <source>
        <dbReference type="EMBL" id="XCM34603.1"/>
    </source>
</evidence>
<evidence type="ECO:0000256" key="5">
    <source>
        <dbReference type="ARBA" id="ARBA00022741"/>
    </source>
</evidence>
<dbReference type="InterPro" id="IPR035965">
    <property type="entry name" value="PAS-like_dom_sf"/>
</dbReference>
<proteinExistence type="predicted"/>
<dbReference type="SMART" id="SM00388">
    <property type="entry name" value="HisKA"/>
    <property type="match status" value="1"/>
</dbReference>
<dbReference type="InterPro" id="IPR003661">
    <property type="entry name" value="HisK_dim/P_dom"/>
</dbReference>
<dbReference type="CDD" id="cd00156">
    <property type="entry name" value="REC"/>
    <property type="match status" value="1"/>
</dbReference>
<evidence type="ECO:0000256" key="7">
    <source>
        <dbReference type="ARBA" id="ARBA00022840"/>
    </source>
</evidence>
<evidence type="ECO:0000256" key="1">
    <source>
        <dbReference type="ARBA" id="ARBA00000085"/>
    </source>
</evidence>
<dbReference type="InterPro" id="IPR004358">
    <property type="entry name" value="Sig_transdc_His_kin-like_C"/>
</dbReference>
<dbReference type="PROSITE" id="PS50109">
    <property type="entry name" value="HIS_KIN"/>
    <property type="match status" value="1"/>
</dbReference>
<dbReference type="InterPro" id="IPR005467">
    <property type="entry name" value="His_kinase_dom"/>
</dbReference>
<gene>
    <name evidence="14" type="ORF">ABWT76_003213</name>
</gene>
<feature type="domain" description="PAC" evidence="13">
    <location>
        <begin position="240"/>
        <end position="292"/>
    </location>
</feature>
<dbReference type="GO" id="GO:0005524">
    <property type="term" value="F:ATP binding"/>
    <property type="evidence" value="ECO:0007669"/>
    <property type="project" value="UniProtKB-KW"/>
</dbReference>
<keyword evidence="7" id="KW-0067">ATP-binding</keyword>
<dbReference type="SMART" id="SM00448">
    <property type="entry name" value="REC"/>
    <property type="match status" value="1"/>
</dbReference>